<comment type="caution">
    <text evidence="10">The sequence shown here is derived from an EMBL/GenBank/DDBJ whole genome shotgun (WGS) entry which is preliminary data.</text>
</comment>
<dbReference type="InterPro" id="IPR023753">
    <property type="entry name" value="FAD/NAD-binding_dom"/>
</dbReference>
<keyword evidence="5" id="KW-0274">FAD</keyword>
<proteinExistence type="inferred from homology"/>
<dbReference type="PANTHER" id="PTHR43498:SF1">
    <property type="entry name" value="COB--COM HETERODISULFIDE REDUCTASE IRON-SULFUR SUBUNIT A"/>
    <property type="match status" value="1"/>
</dbReference>
<gene>
    <name evidence="10" type="ORF">S01H1_47880</name>
</gene>
<evidence type="ECO:0000256" key="6">
    <source>
        <dbReference type="ARBA" id="ARBA00023002"/>
    </source>
</evidence>
<evidence type="ECO:0000259" key="9">
    <source>
        <dbReference type="PROSITE" id="PS51379"/>
    </source>
</evidence>
<keyword evidence="6" id="KW-0560">Oxidoreductase</keyword>
<evidence type="ECO:0000256" key="7">
    <source>
        <dbReference type="ARBA" id="ARBA00023004"/>
    </source>
</evidence>
<evidence type="ECO:0000256" key="1">
    <source>
        <dbReference type="ARBA" id="ARBA00001974"/>
    </source>
</evidence>
<evidence type="ECO:0000256" key="4">
    <source>
        <dbReference type="ARBA" id="ARBA00022723"/>
    </source>
</evidence>
<dbReference type="Gene3D" id="3.30.70.20">
    <property type="match status" value="1"/>
</dbReference>
<feature type="domain" description="4Fe-4S ferredoxin-type" evidence="9">
    <location>
        <begin position="96"/>
        <end position="125"/>
    </location>
</feature>
<comment type="cofactor">
    <cofactor evidence="1">
        <name>FAD</name>
        <dbReference type="ChEBI" id="CHEBI:57692"/>
    </cofactor>
</comment>
<keyword evidence="4" id="KW-0479">Metal-binding</keyword>
<evidence type="ECO:0000256" key="2">
    <source>
        <dbReference type="ARBA" id="ARBA00006561"/>
    </source>
</evidence>
<evidence type="ECO:0000256" key="5">
    <source>
        <dbReference type="ARBA" id="ARBA00022827"/>
    </source>
</evidence>
<dbReference type="Gene3D" id="3.40.50.720">
    <property type="entry name" value="NAD(P)-binding Rossmann-like Domain"/>
    <property type="match status" value="1"/>
</dbReference>
<accession>X0W394</accession>
<dbReference type="PANTHER" id="PTHR43498">
    <property type="entry name" value="FERREDOXIN:COB-COM HETERODISULFIDE REDUCTASE SUBUNIT A"/>
    <property type="match status" value="1"/>
</dbReference>
<dbReference type="PROSITE" id="PS51379">
    <property type="entry name" value="4FE4S_FER_2"/>
    <property type="match status" value="1"/>
</dbReference>
<comment type="similarity">
    <text evidence="2">Belongs to the HdrA family.</text>
</comment>
<dbReference type="InterPro" id="IPR039650">
    <property type="entry name" value="HdrA-like"/>
</dbReference>
<evidence type="ECO:0000256" key="3">
    <source>
        <dbReference type="ARBA" id="ARBA00022485"/>
    </source>
</evidence>
<keyword evidence="3" id="KW-0004">4Fe-4S</keyword>
<sequence length="140" mass="15058">MSDSILVIGGGIAGINCAMNAAKYGTKVYLIDDTPSIGGMMARLDKTFPTNDCSICIEAPQMYEVDNHENIEILTNTEVRKVKKVNGTFKVKLMQRAKYVDEEKCTGCGACVEACPASVADPLDGKVGGMRKLVSMAFPQ</sequence>
<feature type="non-terminal residue" evidence="10">
    <location>
        <position position="140"/>
    </location>
</feature>
<dbReference type="EMBL" id="BARS01030712">
    <property type="protein sequence ID" value="GAG25005.1"/>
    <property type="molecule type" value="Genomic_DNA"/>
</dbReference>
<evidence type="ECO:0000256" key="8">
    <source>
        <dbReference type="ARBA" id="ARBA00023014"/>
    </source>
</evidence>
<evidence type="ECO:0000313" key="10">
    <source>
        <dbReference type="EMBL" id="GAG25005.1"/>
    </source>
</evidence>
<protein>
    <recommendedName>
        <fullName evidence="9">4Fe-4S ferredoxin-type domain-containing protein</fullName>
    </recommendedName>
</protein>
<dbReference type="InterPro" id="IPR017896">
    <property type="entry name" value="4Fe4S_Fe-S-bd"/>
</dbReference>
<dbReference type="SUPFAM" id="SSF51905">
    <property type="entry name" value="FAD/NAD(P)-binding domain"/>
    <property type="match status" value="1"/>
</dbReference>
<dbReference type="AlphaFoldDB" id="X0W394"/>
<dbReference type="GO" id="GO:0016491">
    <property type="term" value="F:oxidoreductase activity"/>
    <property type="evidence" value="ECO:0007669"/>
    <property type="project" value="UniProtKB-KW"/>
</dbReference>
<dbReference type="InterPro" id="IPR017900">
    <property type="entry name" value="4Fe4S_Fe_S_CS"/>
</dbReference>
<name>X0W394_9ZZZZ</name>
<keyword evidence="7" id="KW-0408">Iron</keyword>
<reference evidence="10" key="1">
    <citation type="journal article" date="2014" name="Front. Microbiol.">
        <title>High frequency of phylogenetically diverse reductive dehalogenase-homologous genes in deep subseafloor sedimentary metagenomes.</title>
        <authorList>
            <person name="Kawai M."/>
            <person name="Futagami T."/>
            <person name="Toyoda A."/>
            <person name="Takaki Y."/>
            <person name="Nishi S."/>
            <person name="Hori S."/>
            <person name="Arai W."/>
            <person name="Tsubouchi T."/>
            <person name="Morono Y."/>
            <person name="Uchiyama I."/>
            <person name="Ito T."/>
            <person name="Fujiyama A."/>
            <person name="Inagaki F."/>
            <person name="Takami H."/>
        </authorList>
    </citation>
    <scope>NUCLEOTIDE SEQUENCE</scope>
    <source>
        <strain evidence="10">Expedition CK06-06</strain>
    </source>
</reference>
<keyword evidence="8" id="KW-0411">Iron-sulfur</keyword>
<keyword evidence="5" id="KW-0285">Flavoprotein</keyword>
<dbReference type="SUPFAM" id="SSF54862">
    <property type="entry name" value="4Fe-4S ferredoxins"/>
    <property type="match status" value="1"/>
</dbReference>
<organism evidence="10">
    <name type="scientific">marine sediment metagenome</name>
    <dbReference type="NCBI Taxonomy" id="412755"/>
    <lineage>
        <taxon>unclassified sequences</taxon>
        <taxon>metagenomes</taxon>
        <taxon>ecological metagenomes</taxon>
    </lineage>
</organism>
<dbReference type="GO" id="GO:0051539">
    <property type="term" value="F:4 iron, 4 sulfur cluster binding"/>
    <property type="evidence" value="ECO:0007669"/>
    <property type="project" value="UniProtKB-KW"/>
</dbReference>
<dbReference type="GO" id="GO:0046872">
    <property type="term" value="F:metal ion binding"/>
    <property type="evidence" value="ECO:0007669"/>
    <property type="project" value="UniProtKB-KW"/>
</dbReference>
<dbReference type="Pfam" id="PF07992">
    <property type="entry name" value="Pyr_redox_2"/>
    <property type="match status" value="1"/>
</dbReference>
<dbReference type="InterPro" id="IPR036188">
    <property type="entry name" value="FAD/NAD-bd_sf"/>
</dbReference>
<dbReference type="PROSITE" id="PS00198">
    <property type="entry name" value="4FE4S_FER_1"/>
    <property type="match status" value="1"/>
</dbReference>